<evidence type="ECO:0000313" key="3">
    <source>
        <dbReference type="Proteomes" id="UP000537131"/>
    </source>
</evidence>
<protein>
    <submittedName>
        <fullName evidence="2">PAS domain-containing protein</fullName>
    </submittedName>
</protein>
<dbReference type="Pfam" id="PF13596">
    <property type="entry name" value="PAS_10"/>
    <property type="match status" value="1"/>
</dbReference>
<dbReference type="Gene3D" id="3.30.450.20">
    <property type="entry name" value="PAS domain"/>
    <property type="match status" value="1"/>
</dbReference>
<dbReference type="SUPFAM" id="SSF55785">
    <property type="entry name" value="PYP-like sensor domain (PAS domain)"/>
    <property type="match status" value="1"/>
</dbReference>
<dbReference type="Proteomes" id="UP000537131">
    <property type="component" value="Unassembled WGS sequence"/>
</dbReference>
<dbReference type="InterPro" id="IPR000014">
    <property type="entry name" value="PAS"/>
</dbReference>
<dbReference type="EMBL" id="JABBNI010000047">
    <property type="protein sequence ID" value="NMM64643.1"/>
    <property type="molecule type" value="Genomic_DNA"/>
</dbReference>
<gene>
    <name evidence="2" type="ORF">HBE96_18715</name>
</gene>
<evidence type="ECO:0000259" key="1">
    <source>
        <dbReference type="PROSITE" id="PS50112"/>
    </source>
</evidence>
<dbReference type="AlphaFoldDB" id="A0A7Y0EJI9"/>
<reference evidence="2 3" key="1">
    <citation type="submission" date="2020-06" db="EMBL/GenBank/DDBJ databases">
        <title>Complete Genome Sequence of Clostridium muelleri sp. nov. P21T, an Acid-Alcohol Producing Acetogen Isolated from Old Hay.</title>
        <authorList>
            <person name="Duncan K.E."/>
            <person name="Tanner R.S."/>
        </authorList>
    </citation>
    <scope>NUCLEOTIDE SEQUENCE [LARGE SCALE GENOMIC DNA]</scope>
    <source>
        <strain evidence="2 3">P21</strain>
    </source>
</reference>
<name>A0A7Y0EJI9_9CLOT</name>
<evidence type="ECO:0000313" key="2">
    <source>
        <dbReference type="EMBL" id="NMM64643.1"/>
    </source>
</evidence>
<organism evidence="2 3">
    <name type="scientific">Clostridium muellerianum</name>
    <dbReference type="NCBI Taxonomy" id="2716538"/>
    <lineage>
        <taxon>Bacteria</taxon>
        <taxon>Bacillati</taxon>
        <taxon>Bacillota</taxon>
        <taxon>Clostridia</taxon>
        <taxon>Eubacteriales</taxon>
        <taxon>Clostridiaceae</taxon>
        <taxon>Clostridium</taxon>
    </lineage>
</organism>
<comment type="caution">
    <text evidence="2">The sequence shown here is derived from an EMBL/GenBank/DDBJ whole genome shotgun (WGS) entry which is preliminary data.</text>
</comment>
<dbReference type="InterPro" id="IPR035965">
    <property type="entry name" value="PAS-like_dom_sf"/>
</dbReference>
<dbReference type="NCBIfam" id="TIGR00229">
    <property type="entry name" value="sensory_box"/>
    <property type="match status" value="1"/>
</dbReference>
<feature type="domain" description="PAS" evidence="1">
    <location>
        <begin position="28"/>
        <end position="98"/>
    </location>
</feature>
<accession>A0A7Y0EJI9</accession>
<dbReference type="PROSITE" id="PS50112">
    <property type="entry name" value="PAS"/>
    <property type="match status" value="1"/>
</dbReference>
<sequence length="162" mass="18667">MVLDSKCSCLFSNNSNIKPILNKRFSKNNNTINSVINTIPIGIIILDSKFNVVIWNPAQEKISNVCSKSAIGENVFNIFPKILSKNIEVKIKNVVQNKETIVLNNFRINRFFLNKYYNIKISPLENESLIVHNIIITIEDCTMLHNIKYELENTSKILKKRI</sequence>
<proteinExistence type="predicted"/>
<dbReference type="RefSeq" id="WP_169299230.1">
    <property type="nucleotide sequence ID" value="NZ_JABBNI010000047.1"/>
</dbReference>
<keyword evidence="3" id="KW-1185">Reference proteome</keyword>